<sequence length="83" mass="9445">MWEWCAEWWATAHPRTTVDRVNPTGPCHSTVRVMRGRSYLCHACYCNRYRVAARTGNSPDCTGGDTGFRRAWALHTRCAPTVT</sequence>
<gene>
    <name evidence="2" type="ORF">V2K49_30000</name>
</gene>
<comment type="caution">
    <text evidence="2">The sequence shown here is derived from an EMBL/GenBank/DDBJ whole genome shotgun (WGS) entry which is preliminary data.</text>
</comment>
<evidence type="ECO:0000313" key="2">
    <source>
        <dbReference type="EMBL" id="MEE4587299.1"/>
    </source>
</evidence>
<feature type="domain" description="Sulfatase-modifying factor enzyme-like" evidence="1">
    <location>
        <begin position="2"/>
        <end position="71"/>
    </location>
</feature>
<organism evidence="2 3">
    <name type="scientific">Streptomyces antimycoticus</name>
    <dbReference type="NCBI Taxonomy" id="68175"/>
    <lineage>
        <taxon>Bacteria</taxon>
        <taxon>Bacillati</taxon>
        <taxon>Actinomycetota</taxon>
        <taxon>Actinomycetes</taxon>
        <taxon>Kitasatosporales</taxon>
        <taxon>Streptomycetaceae</taxon>
        <taxon>Streptomyces</taxon>
        <taxon>Streptomyces violaceusniger group</taxon>
    </lineage>
</organism>
<protein>
    <submittedName>
        <fullName evidence="2">SUMF1/EgtB/PvdO family nonheme iron enzyme</fullName>
    </submittedName>
</protein>
<dbReference type="EMBL" id="JAZBJQ010000023">
    <property type="protein sequence ID" value="MEE4587299.1"/>
    <property type="molecule type" value="Genomic_DNA"/>
</dbReference>
<reference evidence="2 3" key="1">
    <citation type="submission" date="2023-11" db="EMBL/GenBank/DDBJ databases">
        <title>30 novel species of actinomycetes from the DSMZ collection.</title>
        <authorList>
            <person name="Nouioui I."/>
        </authorList>
    </citation>
    <scope>NUCLEOTIDE SEQUENCE [LARGE SCALE GENOMIC DNA]</scope>
    <source>
        <strain evidence="2 3">DSM 41602</strain>
    </source>
</reference>
<dbReference type="Proteomes" id="UP001354649">
    <property type="component" value="Unassembled WGS sequence"/>
</dbReference>
<dbReference type="RefSeq" id="WP_312846951.1">
    <property type="nucleotide sequence ID" value="NZ_JBEZHA010000041.1"/>
</dbReference>
<dbReference type="InterPro" id="IPR042095">
    <property type="entry name" value="SUMF_sf"/>
</dbReference>
<proteinExistence type="predicted"/>
<dbReference type="SUPFAM" id="SSF56436">
    <property type="entry name" value="C-type lectin-like"/>
    <property type="match status" value="1"/>
</dbReference>
<evidence type="ECO:0000259" key="1">
    <source>
        <dbReference type="Pfam" id="PF03781"/>
    </source>
</evidence>
<accession>A0ABD5JHB4</accession>
<dbReference type="Gene3D" id="3.90.1580.10">
    <property type="entry name" value="paralog of FGE (formylglycine-generating enzyme)"/>
    <property type="match status" value="1"/>
</dbReference>
<dbReference type="InterPro" id="IPR016187">
    <property type="entry name" value="CTDL_fold"/>
</dbReference>
<dbReference type="AlphaFoldDB" id="A0ABD5JHB4"/>
<name>A0ABD5JHB4_9ACTN</name>
<evidence type="ECO:0000313" key="3">
    <source>
        <dbReference type="Proteomes" id="UP001354649"/>
    </source>
</evidence>
<dbReference type="Pfam" id="PF03781">
    <property type="entry name" value="FGE-sulfatase"/>
    <property type="match status" value="1"/>
</dbReference>
<dbReference type="InterPro" id="IPR005532">
    <property type="entry name" value="SUMF_dom"/>
</dbReference>